<evidence type="ECO:0000256" key="10">
    <source>
        <dbReference type="ARBA" id="ARBA00023033"/>
    </source>
</evidence>
<accession>A0AAE1KGV1</accession>
<evidence type="ECO:0000256" key="1">
    <source>
        <dbReference type="ARBA" id="ARBA00001971"/>
    </source>
</evidence>
<keyword evidence="16" id="KW-1185">Reference proteome</keyword>
<dbReference type="Proteomes" id="UP001293593">
    <property type="component" value="Unassembled WGS sequence"/>
</dbReference>
<comment type="cofactor">
    <cofactor evidence="1 12">
        <name>heme</name>
        <dbReference type="ChEBI" id="CHEBI:30413"/>
    </cofactor>
</comment>
<dbReference type="InterPro" id="IPR002401">
    <property type="entry name" value="Cyt_P450_E_grp-I"/>
</dbReference>
<evidence type="ECO:0000256" key="14">
    <source>
        <dbReference type="SAM" id="Phobius"/>
    </source>
</evidence>
<dbReference type="GO" id="GO:0020037">
    <property type="term" value="F:heme binding"/>
    <property type="evidence" value="ECO:0007669"/>
    <property type="project" value="InterPro"/>
</dbReference>
<organism evidence="15 16">
    <name type="scientific">Acacia crassicarpa</name>
    <name type="common">northern wattle</name>
    <dbReference type="NCBI Taxonomy" id="499986"/>
    <lineage>
        <taxon>Eukaryota</taxon>
        <taxon>Viridiplantae</taxon>
        <taxon>Streptophyta</taxon>
        <taxon>Embryophyta</taxon>
        <taxon>Tracheophyta</taxon>
        <taxon>Spermatophyta</taxon>
        <taxon>Magnoliopsida</taxon>
        <taxon>eudicotyledons</taxon>
        <taxon>Gunneridae</taxon>
        <taxon>Pentapetalae</taxon>
        <taxon>rosids</taxon>
        <taxon>fabids</taxon>
        <taxon>Fabales</taxon>
        <taxon>Fabaceae</taxon>
        <taxon>Caesalpinioideae</taxon>
        <taxon>mimosoid clade</taxon>
        <taxon>Acacieae</taxon>
        <taxon>Acacia</taxon>
    </lineage>
</organism>
<evidence type="ECO:0000256" key="2">
    <source>
        <dbReference type="ARBA" id="ARBA00004370"/>
    </source>
</evidence>
<keyword evidence="7 14" id="KW-1133">Transmembrane helix</keyword>
<feature type="binding site" description="axial binding residue" evidence="12">
    <location>
        <position position="474"/>
    </location>
    <ligand>
        <name>heme</name>
        <dbReference type="ChEBI" id="CHEBI:30413"/>
    </ligand>
    <ligandPart>
        <name>Fe</name>
        <dbReference type="ChEBI" id="CHEBI:18248"/>
    </ligandPart>
</feature>
<dbReference type="PROSITE" id="PS00086">
    <property type="entry name" value="CYTOCHROME_P450"/>
    <property type="match status" value="1"/>
</dbReference>
<evidence type="ECO:0000256" key="5">
    <source>
        <dbReference type="ARBA" id="ARBA00022692"/>
    </source>
</evidence>
<protein>
    <recommendedName>
        <fullName evidence="17">Cytochrome P450</fullName>
    </recommendedName>
</protein>
<dbReference type="InterPro" id="IPR017972">
    <property type="entry name" value="Cyt_P450_CS"/>
</dbReference>
<evidence type="ECO:0000256" key="4">
    <source>
        <dbReference type="ARBA" id="ARBA00022617"/>
    </source>
</evidence>
<evidence type="ECO:0000256" key="11">
    <source>
        <dbReference type="ARBA" id="ARBA00023136"/>
    </source>
</evidence>
<evidence type="ECO:0000256" key="3">
    <source>
        <dbReference type="ARBA" id="ARBA00010617"/>
    </source>
</evidence>
<dbReference type="InterPro" id="IPR050651">
    <property type="entry name" value="Plant_Cytochrome_P450_Monoox"/>
</dbReference>
<proteinExistence type="inferred from homology"/>
<evidence type="ECO:0000256" key="7">
    <source>
        <dbReference type="ARBA" id="ARBA00022989"/>
    </source>
</evidence>
<reference evidence="15" key="1">
    <citation type="submission" date="2023-10" db="EMBL/GenBank/DDBJ databases">
        <title>Chromosome-level genome of the transformable northern wattle, Acacia crassicarpa.</title>
        <authorList>
            <person name="Massaro I."/>
            <person name="Sinha N.R."/>
            <person name="Poethig S."/>
            <person name="Leichty A.R."/>
        </authorList>
    </citation>
    <scope>NUCLEOTIDE SEQUENCE</scope>
    <source>
        <strain evidence="15">Acra3RX</strain>
        <tissue evidence="15">Leaf</tissue>
    </source>
</reference>
<dbReference type="PANTHER" id="PTHR47947:SF26">
    <property type="entry name" value="CYTOCHROME P450"/>
    <property type="match status" value="1"/>
</dbReference>
<dbReference type="PANTHER" id="PTHR47947">
    <property type="entry name" value="CYTOCHROME P450 82C3-RELATED"/>
    <property type="match status" value="1"/>
</dbReference>
<evidence type="ECO:0000256" key="12">
    <source>
        <dbReference type="PIRSR" id="PIRSR602401-1"/>
    </source>
</evidence>
<feature type="transmembrane region" description="Helical" evidence="14">
    <location>
        <begin position="12"/>
        <end position="31"/>
    </location>
</feature>
<evidence type="ECO:0000313" key="15">
    <source>
        <dbReference type="EMBL" id="KAK4274744.1"/>
    </source>
</evidence>
<keyword evidence="11 14" id="KW-0472">Membrane</keyword>
<dbReference type="GO" id="GO:0005506">
    <property type="term" value="F:iron ion binding"/>
    <property type="evidence" value="ECO:0007669"/>
    <property type="project" value="InterPro"/>
</dbReference>
<dbReference type="CDD" id="cd20654">
    <property type="entry name" value="CYP82"/>
    <property type="match status" value="1"/>
</dbReference>
<dbReference type="Gene3D" id="1.10.630.10">
    <property type="entry name" value="Cytochrome P450"/>
    <property type="match status" value="1"/>
</dbReference>
<dbReference type="GO" id="GO:0004497">
    <property type="term" value="F:monooxygenase activity"/>
    <property type="evidence" value="ECO:0007669"/>
    <property type="project" value="UniProtKB-KW"/>
</dbReference>
<dbReference type="InterPro" id="IPR036396">
    <property type="entry name" value="Cyt_P450_sf"/>
</dbReference>
<evidence type="ECO:0000313" key="16">
    <source>
        <dbReference type="Proteomes" id="UP001293593"/>
    </source>
</evidence>
<dbReference type="GO" id="GO:0016020">
    <property type="term" value="C:membrane"/>
    <property type="evidence" value="ECO:0007669"/>
    <property type="project" value="UniProtKB-SubCell"/>
</dbReference>
<keyword evidence="6 12" id="KW-0479">Metal-binding</keyword>
<dbReference type="AlphaFoldDB" id="A0AAE1KGV1"/>
<dbReference type="Pfam" id="PF00067">
    <property type="entry name" value="p450"/>
    <property type="match status" value="1"/>
</dbReference>
<keyword evidence="9 12" id="KW-0408">Iron</keyword>
<dbReference type="SUPFAM" id="SSF48264">
    <property type="entry name" value="Cytochrome P450"/>
    <property type="match status" value="1"/>
</dbReference>
<evidence type="ECO:0000256" key="8">
    <source>
        <dbReference type="ARBA" id="ARBA00023002"/>
    </source>
</evidence>
<name>A0AAE1KGV1_9FABA</name>
<evidence type="ECO:0000256" key="13">
    <source>
        <dbReference type="RuleBase" id="RU000461"/>
    </source>
</evidence>
<dbReference type="InterPro" id="IPR001128">
    <property type="entry name" value="Cyt_P450"/>
</dbReference>
<dbReference type="GO" id="GO:0016705">
    <property type="term" value="F:oxidoreductase activity, acting on paired donors, with incorporation or reduction of molecular oxygen"/>
    <property type="evidence" value="ECO:0007669"/>
    <property type="project" value="InterPro"/>
</dbReference>
<keyword evidence="8 13" id="KW-0560">Oxidoreductase</keyword>
<evidence type="ECO:0000256" key="6">
    <source>
        <dbReference type="ARBA" id="ARBA00022723"/>
    </source>
</evidence>
<keyword evidence="5 14" id="KW-0812">Transmembrane</keyword>
<evidence type="ECO:0000256" key="9">
    <source>
        <dbReference type="ARBA" id="ARBA00023004"/>
    </source>
</evidence>
<dbReference type="PRINTS" id="PR00385">
    <property type="entry name" value="P450"/>
</dbReference>
<dbReference type="PRINTS" id="PR00463">
    <property type="entry name" value="EP450I"/>
</dbReference>
<keyword evidence="4 12" id="KW-0349">Heme</keyword>
<sequence>MVMDLIISGQSTVPFIILGFLLFLYAIFFLSRSFKNKTAPRKPPPEAGGAWPVIGHLHLLGGPEPPHIALAKMADKYGPIFSLRLGVHSTLIVSSWEIAKECFTVNDLAFAGRPKILAFEIMGYNFGMFGTSPYGPYWRHIRKIATLEVLSNHRLQMLKHLRESEVRSAMKDTYHRWVELQNNNSSGQNSESVPLLLEMNKWFGYLSFSVVLRIVAGKHLDESEENRTRMKPLRDFFDLTGEFVISDALPYLRWLDLGGKEKAMKKTAKELDQFIQFWVDEHRRNRDADSGQAKPEHSDFMDVLLNIVDEDEIIDGHDANTIIKSTSLALILGGTDTTTVTLTWALSLLLNNPQVLMNAVHELDTKVGRERIVLESDLKNLPYLQAILKETMRLYPAAPLSVVHEAVEDCTVAGYHIPSGTRLLTNLSKLHRDPRVYEDPLEFKPERFLTTHSGLELRGQNLEFIPFGAGRRICPGISFALLTMQLTLASLLHCFDIATPGNQPVDMREQAGQTNMKASPLQVLLKPRLPHHLYG</sequence>
<dbReference type="FunFam" id="1.10.630.10:FF:000026">
    <property type="entry name" value="Cytochrome P450 82C4"/>
    <property type="match status" value="1"/>
</dbReference>
<keyword evidence="10 13" id="KW-0503">Monooxygenase</keyword>
<comment type="similarity">
    <text evidence="3 13">Belongs to the cytochrome P450 family.</text>
</comment>
<dbReference type="EMBL" id="JAWXYG010000004">
    <property type="protein sequence ID" value="KAK4274744.1"/>
    <property type="molecule type" value="Genomic_DNA"/>
</dbReference>
<comment type="subcellular location">
    <subcellularLocation>
        <location evidence="2">Membrane</location>
    </subcellularLocation>
</comment>
<comment type="caution">
    <text evidence="15">The sequence shown here is derived from an EMBL/GenBank/DDBJ whole genome shotgun (WGS) entry which is preliminary data.</text>
</comment>
<gene>
    <name evidence="15" type="ORF">QN277_017927</name>
</gene>
<evidence type="ECO:0008006" key="17">
    <source>
        <dbReference type="Google" id="ProtNLM"/>
    </source>
</evidence>